<dbReference type="Pfam" id="PF04146">
    <property type="entry name" value="YTH"/>
    <property type="match status" value="1"/>
</dbReference>
<sequence length="351" mass="40305">MNTSFISNNSQFPPKIIPCNRTIEDSLKDLETFVVSSTTTINTENQTHLLLNNHNNPINDYNNNTLHDNLNSNNTIDCSKNYYFYNTCSNGIKQLQVNYINDNRNSIPRTMPNLDYILSQPTTTTKKKLNENKDPTINCGDLQNSLSLSSSQRIYPTTLNLNMTNNNNHNNMKIHNNYKSIKSSAIIPTWINIPVNSKFFIIKSNSLEHVKKSFYNSIWSSTHFGNKRLSESFKNLDTNKYSKLFLFFSVNGSGKFCGVAEMISDLRDDLDTSIWSNNGKFGLAFKVRWVIVRDIHNKYLKRFLLPNNEMKPVTNSRDTQEIPYLIGAGILKLFKSQNPDIEVTSFLDSDY</sequence>
<keyword evidence="3" id="KW-1185">Reference proteome</keyword>
<protein>
    <recommendedName>
        <fullName evidence="1">YTH domain-containing protein</fullName>
    </recommendedName>
</protein>
<dbReference type="EMBL" id="JAWIZZ010000045">
    <property type="protein sequence ID" value="KAK5780118.1"/>
    <property type="molecule type" value="Genomic_DNA"/>
</dbReference>
<evidence type="ECO:0000313" key="3">
    <source>
        <dbReference type="Proteomes" id="UP001306508"/>
    </source>
</evidence>
<proteinExistence type="predicted"/>
<dbReference type="PANTHER" id="PTHR12357">
    <property type="entry name" value="YTH YT521-B HOMOLOGY DOMAIN-CONTAINING"/>
    <property type="match status" value="1"/>
</dbReference>
<dbReference type="InterPro" id="IPR045168">
    <property type="entry name" value="YTH_prot"/>
</dbReference>
<gene>
    <name evidence="2" type="ORF">RI543_002660</name>
</gene>
<dbReference type="GO" id="GO:0005737">
    <property type="term" value="C:cytoplasm"/>
    <property type="evidence" value="ECO:0007669"/>
    <property type="project" value="TreeGrafter"/>
</dbReference>
<evidence type="ECO:0000259" key="1">
    <source>
        <dbReference type="PROSITE" id="PS50882"/>
    </source>
</evidence>
<comment type="caution">
    <text evidence="2">The sequence shown here is derived from an EMBL/GenBank/DDBJ whole genome shotgun (WGS) entry which is preliminary data.</text>
</comment>
<dbReference type="PROSITE" id="PS50882">
    <property type="entry name" value="YTH"/>
    <property type="match status" value="1"/>
</dbReference>
<feature type="domain" description="YTH" evidence="1">
    <location>
        <begin position="197"/>
        <end position="334"/>
    </location>
</feature>
<accession>A0AAN7WT65</accession>
<dbReference type="InterPro" id="IPR007275">
    <property type="entry name" value="YTH_domain"/>
</dbReference>
<dbReference type="GO" id="GO:1990247">
    <property type="term" value="F:N6-methyladenosine-containing RNA reader activity"/>
    <property type="evidence" value="ECO:0007669"/>
    <property type="project" value="TreeGrafter"/>
</dbReference>
<reference evidence="3" key="1">
    <citation type="submission" date="2023-07" db="EMBL/GenBank/DDBJ databases">
        <title>A draft genome of Kazachstania heterogenica Y-27499.</title>
        <authorList>
            <person name="Donic C."/>
            <person name="Kralova J.S."/>
            <person name="Fidel L."/>
            <person name="Ben-Dor S."/>
            <person name="Jung S."/>
        </authorList>
    </citation>
    <scope>NUCLEOTIDE SEQUENCE [LARGE SCALE GENOMIC DNA]</scope>
    <source>
        <strain evidence="3">Y27499</strain>
    </source>
</reference>
<dbReference type="Gene3D" id="3.10.590.10">
    <property type="entry name" value="ph1033 like domains"/>
    <property type="match status" value="1"/>
</dbReference>
<dbReference type="GO" id="GO:0003729">
    <property type="term" value="F:mRNA binding"/>
    <property type="evidence" value="ECO:0007669"/>
    <property type="project" value="TreeGrafter"/>
</dbReference>
<dbReference type="Proteomes" id="UP001306508">
    <property type="component" value="Unassembled WGS sequence"/>
</dbReference>
<dbReference type="CDD" id="cd21134">
    <property type="entry name" value="YTH"/>
    <property type="match status" value="1"/>
</dbReference>
<dbReference type="PANTHER" id="PTHR12357:SF89">
    <property type="entry name" value="YTH DOMAIN-CONTAINING FAMILY PROTEIN"/>
    <property type="match status" value="1"/>
</dbReference>
<dbReference type="AlphaFoldDB" id="A0AAN7WT65"/>
<organism evidence="2 3">
    <name type="scientific">Arxiozyma heterogenica</name>
    <dbReference type="NCBI Taxonomy" id="278026"/>
    <lineage>
        <taxon>Eukaryota</taxon>
        <taxon>Fungi</taxon>
        <taxon>Dikarya</taxon>
        <taxon>Ascomycota</taxon>
        <taxon>Saccharomycotina</taxon>
        <taxon>Saccharomycetes</taxon>
        <taxon>Saccharomycetales</taxon>
        <taxon>Saccharomycetaceae</taxon>
        <taxon>Arxiozyma</taxon>
    </lineage>
</organism>
<evidence type="ECO:0000313" key="2">
    <source>
        <dbReference type="EMBL" id="KAK5780118.1"/>
    </source>
</evidence>
<dbReference type="GO" id="GO:0061157">
    <property type="term" value="P:mRNA destabilization"/>
    <property type="evidence" value="ECO:0007669"/>
    <property type="project" value="TreeGrafter"/>
</dbReference>
<name>A0AAN7WT65_9SACH</name>